<evidence type="ECO:0000313" key="4">
    <source>
        <dbReference type="Proteomes" id="UP000317429"/>
    </source>
</evidence>
<dbReference type="Pfam" id="PF09250">
    <property type="entry name" value="Prim-Pol"/>
    <property type="match status" value="1"/>
</dbReference>
<dbReference type="Pfam" id="PF13148">
    <property type="entry name" value="DUF3987"/>
    <property type="match status" value="1"/>
</dbReference>
<evidence type="ECO:0000313" key="3">
    <source>
        <dbReference type="EMBL" id="QDU87920.1"/>
    </source>
</evidence>
<dbReference type="InterPro" id="IPR025048">
    <property type="entry name" value="DUF3987"/>
</dbReference>
<evidence type="ECO:0000259" key="2">
    <source>
        <dbReference type="Pfam" id="PF09250"/>
    </source>
</evidence>
<dbReference type="OrthoDB" id="247920at2"/>
<dbReference type="InterPro" id="IPR015330">
    <property type="entry name" value="DNA_primase/pol_bifunc_N"/>
</dbReference>
<name>A0A518D8Z3_9BACT</name>
<evidence type="ECO:0000256" key="1">
    <source>
        <dbReference type="SAM" id="MobiDB-lite"/>
    </source>
</evidence>
<dbReference type="AlphaFoldDB" id="A0A518D8Z3"/>
<dbReference type="RefSeq" id="WP_145282268.1">
    <property type="nucleotide sequence ID" value="NZ_CP036291.1"/>
</dbReference>
<gene>
    <name evidence="3" type="ORF">Pla175_12870</name>
</gene>
<dbReference type="SUPFAM" id="SSF56747">
    <property type="entry name" value="Prim-pol domain"/>
    <property type="match status" value="1"/>
</dbReference>
<dbReference type="Gene3D" id="3.30.720.160">
    <property type="entry name" value="Bifunctional DNA primase/polymerase, N-terminal"/>
    <property type="match status" value="1"/>
</dbReference>
<reference evidence="3 4" key="1">
    <citation type="submission" date="2019-02" db="EMBL/GenBank/DDBJ databases">
        <title>Deep-cultivation of Planctomycetes and their phenomic and genomic characterization uncovers novel biology.</title>
        <authorList>
            <person name="Wiegand S."/>
            <person name="Jogler M."/>
            <person name="Boedeker C."/>
            <person name="Pinto D."/>
            <person name="Vollmers J."/>
            <person name="Rivas-Marin E."/>
            <person name="Kohn T."/>
            <person name="Peeters S.H."/>
            <person name="Heuer A."/>
            <person name="Rast P."/>
            <person name="Oberbeckmann S."/>
            <person name="Bunk B."/>
            <person name="Jeske O."/>
            <person name="Meyerdierks A."/>
            <person name="Storesund J.E."/>
            <person name="Kallscheuer N."/>
            <person name="Luecker S."/>
            <person name="Lage O.M."/>
            <person name="Pohl T."/>
            <person name="Merkel B.J."/>
            <person name="Hornburger P."/>
            <person name="Mueller R.-W."/>
            <person name="Bruemmer F."/>
            <person name="Labrenz M."/>
            <person name="Spormann A.M."/>
            <person name="Op den Camp H."/>
            <person name="Overmann J."/>
            <person name="Amann R."/>
            <person name="Jetten M.S.M."/>
            <person name="Mascher T."/>
            <person name="Medema M.H."/>
            <person name="Devos D.P."/>
            <person name="Kaster A.-K."/>
            <person name="Ovreas L."/>
            <person name="Rohde M."/>
            <person name="Galperin M.Y."/>
            <person name="Jogler C."/>
        </authorList>
    </citation>
    <scope>NUCLEOTIDE SEQUENCE [LARGE SCALE GENOMIC DNA]</scope>
    <source>
        <strain evidence="3 4">Pla175</strain>
    </source>
</reference>
<dbReference type="Proteomes" id="UP000317429">
    <property type="component" value="Chromosome"/>
</dbReference>
<feature type="domain" description="DNA primase/polymerase bifunctional N-terminal" evidence="2">
    <location>
        <begin position="13"/>
        <end position="178"/>
    </location>
</feature>
<organism evidence="3 4">
    <name type="scientific">Pirellulimonas nuda</name>
    <dbReference type="NCBI Taxonomy" id="2528009"/>
    <lineage>
        <taxon>Bacteria</taxon>
        <taxon>Pseudomonadati</taxon>
        <taxon>Planctomycetota</taxon>
        <taxon>Planctomycetia</taxon>
        <taxon>Pirellulales</taxon>
        <taxon>Lacipirellulaceae</taxon>
        <taxon>Pirellulimonas</taxon>
    </lineage>
</organism>
<dbReference type="EMBL" id="CP036291">
    <property type="protein sequence ID" value="QDU87920.1"/>
    <property type="molecule type" value="Genomic_DNA"/>
</dbReference>
<sequence>MPNRTSLIMLTLGYLRAGLCTLPAIPTEKRPALPGWRSYQQRLSTEEEIRGWFATAEGVCLLSGAVSGGLEMIDFDQQAAWFEPWREAVEQEAPGLVDRLSIERSQSGGKHVVYRCEAIIPGNVRLAQQVVIAPDAEPLVVAGKSFTPRRVGDRFEVTITLIETRGEGGLFLCAPTPGYEVEQGDLTALPVLTAAERDVLIEAATALNEAAPPNAASAAGQNGSPVFAGPTGAGRPGDDYNQRGDLGTVLQRHGWRRVGGDNSGHEYWRRPGKQNGQSASLSEQCFYVFSSNAPPFDPERGYAPFSVYTLLEHGGDFAAAAAALRAEGYGSNAEWAYPDVDLSGFRLGGVLLSADPAEPPGPPEDPAPDAGLLFASPSQLLLARPPQLLLPAPTRSDCELSDPGPLPPELLRVPGFVDAVVNYCLSAAPYPNLALAFCGALALLAMLAGRKVRDEADNRTNLYLLALAHSAVGKDFPRKLNAHILQAVGLLGALGDKFASGEGIQDALFLTPSMLFQTDEIDGLLQSINNARDARHEAIMSTLLSMYSAASSVYPMRRKAGQDSPGFIEQPCLVVYGTAIPTHYYAAISERMLTNGLFARMMILESGSRSAGQEPQLIAPPRQVLQTASWWAGFNPGGGNLTGVSPTPLTVEADGAARELLADARRLSEAEYAAAESRSDAVATTVWGRVPELVRKLALLHAISDNHQAPRIGEIAARWATELSTHQTRRMLFMARHHVADNPFHADCLRLVRKLQEAPDRTLPHSVLLKRMKLEAKRFQELIVTLEQQGDVVIETHATGGRPGRCYRLVE</sequence>
<proteinExistence type="predicted"/>
<dbReference type="KEGG" id="pnd:Pla175_12870"/>
<feature type="region of interest" description="Disordered" evidence="1">
    <location>
        <begin position="213"/>
        <end position="239"/>
    </location>
</feature>
<keyword evidence="4" id="KW-1185">Reference proteome</keyword>
<protein>
    <recommendedName>
        <fullName evidence="2">DNA primase/polymerase bifunctional N-terminal domain-containing protein</fullName>
    </recommendedName>
</protein>
<accession>A0A518D8Z3</accession>